<dbReference type="AlphaFoldDB" id="A0A1J9QWB2"/>
<dbReference type="VEuPathDB" id="FungiDB:ACJ73_08516"/>
<sequence length="197" mass="22883">MTTDEYLGRQLQYHMQRNMVDDSMESTDCPVCMQPFYLPFRWGTESMEYAFQFDEEMEQYMQEHGISHERTLLEQQTLHIRLLYICLTSINGAYLIDDLDHEINRVTVDDTGPFETIEPASNMPDELQSELDELMAAPQSRDPTESAETQRICALLSLREHIPVRELRGIFKGGVRFVNSSMQETLEWSFPVTSVGK</sequence>
<evidence type="ECO:0000313" key="1">
    <source>
        <dbReference type="EMBL" id="OJD20148.1"/>
    </source>
</evidence>
<dbReference type="EMBL" id="LGTZ01002036">
    <property type="protein sequence ID" value="OJD20148.1"/>
    <property type="molecule type" value="Genomic_DNA"/>
</dbReference>
<keyword evidence="2" id="KW-1185">Reference proteome</keyword>
<name>A0A1J9QWB2_9EURO</name>
<dbReference type="Proteomes" id="UP000242791">
    <property type="component" value="Unassembled WGS sequence"/>
</dbReference>
<accession>A0A1J9QWB2</accession>
<gene>
    <name evidence="1" type="ORF">ACJ73_08516</name>
</gene>
<protein>
    <submittedName>
        <fullName evidence="1">Uncharacterized protein</fullName>
    </submittedName>
</protein>
<dbReference type="OrthoDB" id="10492508at2759"/>
<comment type="caution">
    <text evidence="1">The sequence shown here is derived from an EMBL/GenBank/DDBJ whole genome shotgun (WGS) entry which is preliminary data.</text>
</comment>
<evidence type="ECO:0000313" key="2">
    <source>
        <dbReference type="Proteomes" id="UP000242791"/>
    </source>
</evidence>
<proteinExistence type="predicted"/>
<dbReference type="STRING" id="1658174.A0A1J9QWB2"/>
<organism evidence="1 2">
    <name type="scientific">Blastomyces percursus</name>
    <dbReference type="NCBI Taxonomy" id="1658174"/>
    <lineage>
        <taxon>Eukaryota</taxon>
        <taxon>Fungi</taxon>
        <taxon>Dikarya</taxon>
        <taxon>Ascomycota</taxon>
        <taxon>Pezizomycotina</taxon>
        <taxon>Eurotiomycetes</taxon>
        <taxon>Eurotiomycetidae</taxon>
        <taxon>Onygenales</taxon>
        <taxon>Ajellomycetaceae</taxon>
        <taxon>Blastomyces</taxon>
    </lineage>
</organism>
<reference evidence="1 2" key="1">
    <citation type="submission" date="2015-08" db="EMBL/GenBank/DDBJ databases">
        <title>Emmonsia species relationships and genome sequence.</title>
        <authorList>
            <person name="Cuomo C.A."/>
            <person name="Schwartz I.S."/>
            <person name="Kenyon C."/>
            <person name="De Hoog G.S."/>
            <person name="Govender N.P."/>
            <person name="Botha A."/>
            <person name="Moreno L."/>
            <person name="De Vries M."/>
            <person name="Munoz J.F."/>
            <person name="Stielow J.B."/>
        </authorList>
    </citation>
    <scope>NUCLEOTIDE SEQUENCE [LARGE SCALE GENOMIC DNA]</scope>
    <source>
        <strain evidence="1 2">EI222</strain>
    </source>
</reference>